<reference evidence="2" key="1">
    <citation type="submission" date="2023-04" db="EMBL/GenBank/DDBJ databases">
        <authorList>
            <consortium name="ELIXIR-Norway"/>
        </authorList>
    </citation>
    <scope>NUCLEOTIDE SEQUENCE [LARGE SCALE GENOMIC DNA]</scope>
</reference>
<evidence type="ECO:0000313" key="3">
    <source>
        <dbReference type="Proteomes" id="UP001176941"/>
    </source>
</evidence>
<feature type="region of interest" description="Disordered" evidence="1">
    <location>
        <begin position="160"/>
        <end position="188"/>
    </location>
</feature>
<feature type="region of interest" description="Disordered" evidence="1">
    <location>
        <begin position="214"/>
        <end position="250"/>
    </location>
</feature>
<feature type="compositionally biased region" description="Basic and acidic residues" evidence="1">
    <location>
        <begin position="215"/>
        <end position="229"/>
    </location>
</feature>
<dbReference type="Proteomes" id="UP001176941">
    <property type="component" value="Chromosome 5"/>
</dbReference>
<gene>
    <name evidence="2" type="ORF">MRATA1EN1_LOCUS25112</name>
</gene>
<keyword evidence="3" id="KW-1185">Reference proteome</keyword>
<dbReference type="EMBL" id="OX459941">
    <property type="protein sequence ID" value="CAI9176150.1"/>
    <property type="molecule type" value="Genomic_DNA"/>
</dbReference>
<accession>A0ABN8ZRU4</accession>
<sequence>MVFSDQIQSPLPLHTCVCSAPSCIRVAHRCVLVPAEQMKRTEDKQCLPAGGRLDGRHVEVPRDGPRSKRLPASVFIRTGFEEAEGRHQEGTSADVGAGRPFESVRKRGPSAGGVVEPQSGQGRPRRGAGARACVPTRRLSSLVRAVRPWPRRWCGEWVKLPGGARANPQAGGGGGRKPEQPSRMPAEGPQLVVRGLLGGRRAFRGGRVAVPRVGSRGEEPWATGGERRCCRTGPRSAVLGGPSPGRQQRC</sequence>
<feature type="region of interest" description="Disordered" evidence="1">
    <location>
        <begin position="81"/>
        <end position="133"/>
    </location>
</feature>
<organism evidence="2 3">
    <name type="scientific">Rangifer tarandus platyrhynchus</name>
    <name type="common">Svalbard reindeer</name>
    <dbReference type="NCBI Taxonomy" id="3082113"/>
    <lineage>
        <taxon>Eukaryota</taxon>
        <taxon>Metazoa</taxon>
        <taxon>Chordata</taxon>
        <taxon>Craniata</taxon>
        <taxon>Vertebrata</taxon>
        <taxon>Euteleostomi</taxon>
        <taxon>Mammalia</taxon>
        <taxon>Eutheria</taxon>
        <taxon>Laurasiatheria</taxon>
        <taxon>Artiodactyla</taxon>
        <taxon>Ruminantia</taxon>
        <taxon>Pecora</taxon>
        <taxon>Cervidae</taxon>
        <taxon>Odocoileinae</taxon>
        <taxon>Rangifer</taxon>
    </lineage>
</organism>
<protein>
    <submittedName>
        <fullName evidence="2">Uncharacterized protein</fullName>
    </submittedName>
</protein>
<proteinExistence type="predicted"/>
<evidence type="ECO:0000313" key="2">
    <source>
        <dbReference type="EMBL" id="CAI9176150.1"/>
    </source>
</evidence>
<evidence type="ECO:0000256" key="1">
    <source>
        <dbReference type="SAM" id="MobiDB-lite"/>
    </source>
</evidence>
<name>A0ABN8ZRU4_RANTA</name>